<dbReference type="GO" id="GO:0005764">
    <property type="term" value="C:lysosome"/>
    <property type="evidence" value="ECO:0007669"/>
    <property type="project" value="TreeGrafter"/>
</dbReference>
<keyword evidence="18" id="KW-1185">Reference proteome</keyword>
<feature type="domain" description="Saposin B-type" evidence="16">
    <location>
        <begin position="64"/>
        <end position="145"/>
    </location>
</feature>
<feature type="disulfide bond" evidence="14">
    <location>
        <begin position="216"/>
        <end position="221"/>
    </location>
</feature>
<dbReference type="InterPro" id="IPR011160">
    <property type="entry name" value="Sphingomy_PDE"/>
</dbReference>
<dbReference type="SMART" id="SM00741">
    <property type="entry name" value="SapB"/>
    <property type="match status" value="1"/>
</dbReference>
<keyword evidence="3" id="KW-0964">Secreted</keyword>
<feature type="disulfide bond" evidence="14">
    <location>
        <begin position="96"/>
        <end position="107"/>
    </location>
</feature>
<dbReference type="OrthoDB" id="282973at2759"/>
<dbReference type="GO" id="GO:0046872">
    <property type="term" value="F:metal ion binding"/>
    <property type="evidence" value="ECO:0007669"/>
    <property type="project" value="UniProtKB-KW"/>
</dbReference>
<dbReference type="InterPro" id="IPR041805">
    <property type="entry name" value="ASMase/PPN1_MPP"/>
</dbReference>
<dbReference type="Gene3D" id="3.60.21.10">
    <property type="match status" value="1"/>
</dbReference>
<reference evidence="17 18" key="1">
    <citation type="journal article" date="2018" name="Gigascience">
        <title>Genomes of trombidid mites reveal novel predicted allergens and laterally-transferred genes associated with secondary metabolism.</title>
        <authorList>
            <person name="Dong X."/>
            <person name="Chaisiri K."/>
            <person name="Xia D."/>
            <person name="Armstrong S.D."/>
            <person name="Fang Y."/>
            <person name="Donnelly M.J."/>
            <person name="Kadowaki T."/>
            <person name="McGarry J.W."/>
            <person name="Darby A.C."/>
            <person name="Makepeace B.L."/>
        </authorList>
    </citation>
    <scope>NUCLEOTIDE SEQUENCE [LARGE SCALE GENOMIC DNA]</scope>
    <source>
        <strain evidence="17">UoL-UT</strain>
    </source>
</reference>
<evidence type="ECO:0000256" key="15">
    <source>
        <dbReference type="SAM" id="SignalP"/>
    </source>
</evidence>
<dbReference type="InterPro" id="IPR029052">
    <property type="entry name" value="Metallo-depent_PP-like"/>
</dbReference>
<feature type="binding site" evidence="13">
    <location>
        <position position="456"/>
    </location>
    <ligand>
        <name>Zn(2+)</name>
        <dbReference type="ChEBI" id="CHEBI:29105"/>
        <label>1</label>
    </ligand>
</feature>
<feature type="binding site" evidence="13">
    <location>
        <position position="201"/>
    </location>
    <ligand>
        <name>Zn(2+)</name>
        <dbReference type="ChEBI" id="CHEBI:29105"/>
        <label>1</label>
    </ligand>
</feature>
<dbReference type="SUPFAM" id="SSF47862">
    <property type="entry name" value="Saposin"/>
    <property type="match status" value="1"/>
</dbReference>
<evidence type="ECO:0000256" key="2">
    <source>
        <dbReference type="ARBA" id="ARBA00008234"/>
    </source>
</evidence>
<gene>
    <name evidence="17" type="ORF">B4U80_07066</name>
</gene>
<dbReference type="Pfam" id="PF00149">
    <property type="entry name" value="Metallophos"/>
    <property type="match status" value="1"/>
</dbReference>
<dbReference type="EMBL" id="NCKV01003581">
    <property type="protein sequence ID" value="RWS25560.1"/>
    <property type="molecule type" value="Genomic_DNA"/>
</dbReference>
<dbReference type="PIRSF" id="PIRSF000948">
    <property type="entry name" value="Sphingomy_PDE"/>
    <property type="match status" value="1"/>
</dbReference>
<proteinExistence type="inferred from homology"/>
<dbReference type="SUPFAM" id="SSF56300">
    <property type="entry name" value="Metallo-dependent phosphatases"/>
    <property type="match status" value="1"/>
</dbReference>
<dbReference type="InterPro" id="IPR011001">
    <property type="entry name" value="Saposin-like"/>
</dbReference>
<feature type="binding site" evidence="13">
    <location>
        <position position="272"/>
    </location>
    <ligand>
        <name>Zn(2+)</name>
        <dbReference type="ChEBI" id="CHEBI:29105"/>
        <label>1</label>
    </ligand>
</feature>
<dbReference type="STRING" id="299467.A0A443SDH9"/>
<comment type="catalytic activity">
    <reaction evidence="11">
        <text>a sphingomyelin + H2O = phosphocholine + an N-acylsphing-4-enine + H(+)</text>
        <dbReference type="Rhea" id="RHEA:19253"/>
        <dbReference type="ChEBI" id="CHEBI:15377"/>
        <dbReference type="ChEBI" id="CHEBI:15378"/>
        <dbReference type="ChEBI" id="CHEBI:17636"/>
        <dbReference type="ChEBI" id="CHEBI:52639"/>
        <dbReference type="ChEBI" id="CHEBI:295975"/>
        <dbReference type="EC" id="3.1.4.12"/>
    </reaction>
    <physiologicalReaction direction="left-to-right" evidence="11">
        <dbReference type="Rhea" id="RHEA:19254"/>
    </physiologicalReaction>
</comment>
<feature type="binding site" evidence="13">
    <location>
        <position position="272"/>
    </location>
    <ligand>
        <name>Zn(2+)</name>
        <dbReference type="ChEBI" id="CHEBI:29105"/>
        <label>2</label>
    </ligand>
</feature>
<evidence type="ECO:0000256" key="3">
    <source>
        <dbReference type="ARBA" id="ARBA00022525"/>
    </source>
</evidence>
<keyword evidence="10 12" id="KW-0326">Glycosidase</keyword>
<feature type="chain" id="PRO_5019514971" description="Sphingomyelin phosphodiesterase" evidence="15">
    <location>
        <begin position="20"/>
        <end position="597"/>
    </location>
</feature>
<accession>A0A443SDH9</accession>
<dbReference type="GO" id="GO:0006685">
    <property type="term" value="P:sphingomyelin catabolic process"/>
    <property type="evidence" value="ECO:0007669"/>
    <property type="project" value="UniProtKB-UniRule"/>
</dbReference>
<comment type="function">
    <text evidence="12">Converts sphingomyelin to ceramide.</text>
</comment>
<dbReference type="Pfam" id="PF19272">
    <property type="entry name" value="ASMase_C"/>
    <property type="match status" value="1"/>
</dbReference>
<feature type="disulfide bond" evidence="14">
    <location>
        <begin position="71"/>
        <end position="133"/>
    </location>
</feature>
<feature type="disulfide bond" evidence="14">
    <location>
        <begin position="68"/>
        <end position="141"/>
    </location>
</feature>
<feature type="binding site" evidence="13">
    <location>
        <position position="313"/>
    </location>
    <ligand>
        <name>Zn(2+)</name>
        <dbReference type="ChEBI" id="CHEBI:29105"/>
        <label>2</label>
    </ligand>
</feature>
<evidence type="ECO:0000256" key="9">
    <source>
        <dbReference type="ARBA" id="ARBA00023180"/>
    </source>
</evidence>
<evidence type="ECO:0000256" key="11">
    <source>
        <dbReference type="ARBA" id="ARBA00047268"/>
    </source>
</evidence>
<dbReference type="PANTHER" id="PTHR10340">
    <property type="entry name" value="SPHINGOMYELIN PHOSPHODIESTERASE"/>
    <property type="match status" value="1"/>
</dbReference>
<keyword evidence="6 12" id="KW-0378">Hydrolase</keyword>
<keyword evidence="9" id="KW-0325">Glycoprotein</keyword>
<evidence type="ECO:0000256" key="10">
    <source>
        <dbReference type="ARBA" id="ARBA00023295"/>
    </source>
</evidence>
<dbReference type="InterPro" id="IPR008139">
    <property type="entry name" value="SaposinB_dom"/>
</dbReference>
<feature type="disulfide bond" evidence="14">
    <location>
        <begin position="222"/>
        <end position="244"/>
    </location>
</feature>
<dbReference type="PROSITE" id="PS50015">
    <property type="entry name" value="SAP_B"/>
    <property type="match status" value="1"/>
</dbReference>
<evidence type="ECO:0000256" key="1">
    <source>
        <dbReference type="ARBA" id="ARBA00004613"/>
    </source>
</evidence>
<comment type="subcellular location">
    <subcellularLocation>
        <location evidence="1">Secreted</location>
    </subcellularLocation>
</comment>
<evidence type="ECO:0000256" key="8">
    <source>
        <dbReference type="ARBA" id="ARBA00023157"/>
    </source>
</evidence>
<keyword evidence="4 13" id="KW-0479">Metal-binding</keyword>
<sequence length="597" mass="68705">MKLIEVFITFTVFTSFVECLQVEFEKNTTPEIWDPKTLHETLFTVLIQSNRTKLLEDVVNGVDSSMTCHACQLTIDVGLKLLFSEKEFSVLFSAVCELLKIEVSSVCKGLSALYSPQLFYIFKHTKLSAKEMCSLLIGPNCLPKQDYMKSQSFWQLDISTKNKTSQANAGLYKQFQTGWIPSLHPPPLLRAAVRRVLHLSDVHVDPNYSQGKFANCDEPLCCNDDSTGNAHSTIAGYWGSYGKCDNPAHTIDAALSYVSESEQFDYVMYTGDISPHRIWNISRSEVMNNARYVTNLFAKYFPNTKFFFPVVGNHESVPVNMFPPPESSNPFSMNWLFDELYNQWQRWIPESSAQTFKYGGYFSRNVTRQLRVIVLNTNFCARLNFWQLLNANDPGKQLKWLSQELQSAEDARQSVHIIGHIAPDRLQCSVVWLHNYLRILERYNETIKAQFFGHTHFDEIRIYESPSTKQAMSVAFIGGSLTTYENVNPMFRTYSLGDKSVIDDFETFYFNLSLANAIGSKRPPVWIKEYSAKRDYNMKSLLPSQFDSFLRNMRTNNSLFNKYYNHYTRHSDAWPKVCDDHCKNNILNLVSVSDPIL</sequence>
<dbReference type="Proteomes" id="UP000288716">
    <property type="component" value="Unassembled WGS sequence"/>
</dbReference>
<keyword evidence="8 14" id="KW-1015">Disulfide bond</keyword>
<name>A0A443SDH9_9ACAR</name>
<dbReference type="GO" id="GO:0061750">
    <property type="term" value="F:acid sphingomyelin phosphodiesterase activity"/>
    <property type="evidence" value="ECO:0007669"/>
    <property type="project" value="TreeGrafter"/>
</dbReference>
<comment type="similarity">
    <text evidence="2 12">Belongs to the acid sphingomyelinase family.</text>
</comment>
<evidence type="ECO:0000256" key="6">
    <source>
        <dbReference type="ARBA" id="ARBA00022801"/>
    </source>
</evidence>
<dbReference type="EC" id="3.1.4.12" evidence="12"/>
<dbReference type="InterPro" id="IPR004843">
    <property type="entry name" value="Calcineurin-like_PHP"/>
</dbReference>
<evidence type="ECO:0000256" key="5">
    <source>
        <dbReference type="ARBA" id="ARBA00022729"/>
    </source>
</evidence>
<dbReference type="GO" id="GO:0016020">
    <property type="term" value="C:membrane"/>
    <property type="evidence" value="ECO:0007669"/>
    <property type="project" value="GOC"/>
</dbReference>
<evidence type="ECO:0000256" key="7">
    <source>
        <dbReference type="ARBA" id="ARBA00022833"/>
    </source>
</evidence>
<dbReference type="GO" id="GO:0005615">
    <property type="term" value="C:extracellular space"/>
    <property type="evidence" value="ECO:0007669"/>
    <property type="project" value="TreeGrafter"/>
</dbReference>
<comment type="caution">
    <text evidence="17">The sequence shown here is derived from an EMBL/GenBank/DDBJ whole genome shotgun (WGS) entry which is preliminary data.</text>
</comment>
<evidence type="ECO:0000256" key="13">
    <source>
        <dbReference type="PIRSR" id="PIRSR000948-1"/>
    </source>
</evidence>
<dbReference type="CDD" id="cd00842">
    <property type="entry name" value="MPP_ASMase"/>
    <property type="match status" value="1"/>
</dbReference>
<dbReference type="AlphaFoldDB" id="A0A443SDH9"/>
<evidence type="ECO:0000313" key="17">
    <source>
        <dbReference type="EMBL" id="RWS25560.1"/>
    </source>
</evidence>
<feature type="signal peptide" evidence="15">
    <location>
        <begin position="1"/>
        <end position="19"/>
    </location>
</feature>
<dbReference type="VEuPathDB" id="VectorBase:LDEU006480"/>
<feature type="disulfide bond" evidence="14">
    <location>
        <begin position="578"/>
        <end position="582"/>
    </location>
</feature>
<evidence type="ECO:0000256" key="14">
    <source>
        <dbReference type="PIRSR" id="PIRSR000948-2"/>
    </source>
</evidence>
<feature type="binding site" evidence="13">
    <location>
        <position position="203"/>
    </location>
    <ligand>
        <name>Zn(2+)</name>
        <dbReference type="ChEBI" id="CHEBI:29105"/>
        <label>1</label>
    </ligand>
</feature>
<dbReference type="PANTHER" id="PTHR10340:SF34">
    <property type="entry name" value="SPHINGOMYELIN PHOSPHODIESTERASE"/>
    <property type="match status" value="1"/>
</dbReference>
<dbReference type="InterPro" id="IPR045473">
    <property type="entry name" value="ASM_C"/>
</dbReference>
<feature type="binding site" evidence="13">
    <location>
        <position position="420"/>
    </location>
    <ligand>
        <name>Zn(2+)</name>
        <dbReference type="ChEBI" id="CHEBI:29105"/>
        <label>2</label>
    </ligand>
</feature>
<protein>
    <recommendedName>
        <fullName evidence="12">Sphingomyelin phosphodiesterase</fullName>
        <ecNumber evidence="12">3.1.4.12</ecNumber>
    </recommendedName>
</protein>
<evidence type="ECO:0000259" key="16">
    <source>
        <dbReference type="PROSITE" id="PS50015"/>
    </source>
</evidence>
<feature type="binding site" evidence="13">
    <location>
        <position position="454"/>
    </location>
    <ligand>
        <name>Zn(2+)</name>
        <dbReference type="ChEBI" id="CHEBI:29105"/>
        <label>2</label>
    </ligand>
</feature>
<evidence type="ECO:0000313" key="18">
    <source>
        <dbReference type="Proteomes" id="UP000288716"/>
    </source>
</evidence>
<feature type="disulfide bond" evidence="14">
    <location>
        <begin position="380"/>
        <end position="428"/>
    </location>
</feature>
<keyword evidence="5 15" id="KW-0732">Signal</keyword>
<keyword evidence="7 13" id="KW-0862">Zinc</keyword>
<dbReference type="GO" id="GO:0046513">
    <property type="term" value="P:ceramide biosynthetic process"/>
    <property type="evidence" value="ECO:0007669"/>
    <property type="project" value="UniProtKB-ARBA"/>
</dbReference>
<dbReference type="GO" id="GO:0016798">
    <property type="term" value="F:hydrolase activity, acting on glycosyl bonds"/>
    <property type="evidence" value="ECO:0007669"/>
    <property type="project" value="UniProtKB-KW"/>
</dbReference>
<comment type="cofactor">
    <cofactor evidence="13">
        <name>Zn(2+)</name>
        <dbReference type="ChEBI" id="CHEBI:29105"/>
    </cofactor>
    <text evidence="13">Binds 2 Zn(2+) ions per subunit.</text>
</comment>
<evidence type="ECO:0000256" key="12">
    <source>
        <dbReference type="PIRNR" id="PIRNR000948"/>
    </source>
</evidence>
<organism evidence="17 18">
    <name type="scientific">Leptotrombidium deliense</name>
    <dbReference type="NCBI Taxonomy" id="299467"/>
    <lineage>
        <taxon>Eukaryota</taxon>
        <taxon>Metazoa</taxon>
        <taxon>Ecdysozoa</taxon>
        <taxon>Arthropoda</taxon>
        <taxon>Chelicerata</taxon>
        <taxon>Arachnida</taxon>
        <taxon>Acari</taxon>
        <taxon>Acariformes</taxon>
        <taxon>Trombidiformes</taxon>
        <taxon>Prostigmata</taxon>
        <taxon>Anystina</taxon>
        <taxon>Parasitengona</taxon>
        <taxon>Trombiculoidea</taxon>
        <taxon>Trombiculidae</taxon>
        <taxon>Leptotrombidium</taxon>
    </lineage>
</organism>
<evidence type="ECO:0000256" key="4">
    <source>
        <dbReference type="ARBA" id="ARBA00022723"/>
    </source>
</evidence>